<evidence type="ECO:0000256" key="1">
    <source>
        <dbReference type="ARBA" id="ARBA00009156"/>
    </source>
</evidence>
<name>A0ABV9FIL5_9BACL</name>
<dbReference type="PANTHER" id="PTHR43095:SF5">
    <property type="entry name" value="XYLULOSE KINASE"/>
    <property type="match status" value="1"/>
</dbReference>
<dbReference type="SUPFAM" id="SSF53067">
    <property type="entry name" value="Actin-like ATPase domain"/>
    <property type="match status" value="2"/>
</dbReference>
<keyword evidence="2 6" id="KW-0808">Transferase</keyword>
<protein>
    <submittedName>
        <fullName evidence="6">FGGY-family carbohydrate kinase</fullName>
        <ecNumber evidence="6">2.7.1.-</ecNumber>
    </submittedName>
</protein>
<feature type="domain" description="Carbohydrate kinase FGGY N-terminal" evidence="4">
    <location>
        <begin position="7"/>
        <end position="248"/>
    </location>
</feature>
<dbReference type="InterPro" id="IPR050406">
    <property type="entry name" value="FGGY_Carb_Kinase"/>
</dbReference>
<evidence type="ECO:0000313" key="7">
    <source>
        <dbReference type="Proteomes" id="UP001596028"/>
    </source>
</evidence>
<dbReference type="PIRSF" id="PIRSF000538">
    <property type="entry name" value="GlpK"/>
    <property type="match status" value="1"/>
</dbReference>
<proteinExistence type="inferred from homology"/>
<evidence type="ECO:0000256" key="3">
    <source>
        <dbReference type="ARBA" id="ARBA00022777"/>
    </source>
</evidence>
<dbReference type="InterPro" id="IPR000577">
    <property type="entry name" value="Carb_kinase_FGGY"/>
</dbReference>
<comment type="similarity">
    <text evidence="1">Belongs to the FGGY kinase family.</text>
</comment>
<evidence type="ECO:0000259" key="4">
    <source>
        <dbReference type="Pfam" id="PF00370"/>
    </source>
</evidence>
<evidence type="ECO:0000259" key="5">
    <source>
        <dbReference type="Pfam" id="PF02782"/>
    </source>
</evidence>
<dbReference type="PANTHER" id="PTHR43095">
    <property type="entry name" value="SUGAR KINASE"/>
    <property type="match status" value="1"/>
</dbReference>
<dbReference type="Pfam" id="PF02782">
    <property type="entry name" value="FGGY_C"/>
    <property type="match status" value="1"/>
</dbReference>
<feature type="domain" description="Carbohydrate kinase FGGY C-terminal" evidence="5">
    <location>
        <begin position="258"/>
        <end position="432"/>
    </location>
</feature>
<dbReference type="RefSeq" id="WP_378100757.1">
    <property type="nucleotide sequence ID" value="NZ_JBHSEP010000022.1"/>
</dbReference>
<dbReference type="InterPro" id="IPR043129">
    <property type="entry name" value="ATPase_NBD"/>
</dbReference>
<keyword evidence="3 6" id="KW-0418">Kinase</keyword>
<comment type="caution">
    <text evidence="6">The sequence shown here is derived from an EMBL/GenBank/DDBJ whole genome shotgun (WGS) entry which is preliminary data.</text>
</comment>
<evidence type="ECO:0000256" key="2">
    <source>
        <dbReference type="ARBA" id="ARBA00022679"/>
    </source>
</evidence>
<dbReference type="CDD" id="cd07805">
    <property type="entry name" value="ASKHA_NBD_FGGY_CvXK-like"/>
    <property type="match status" value="1"/>
</dbReference>
<keyword evidence="7" id="KW-1185">Reference proteome</keyword>
<sequence>MVRKEAILTFDIGTSSLKACLWNDEGGVVATEQAGYDVELGPGGEAEQNPEDWLRAAFDTSASLMERFGAAYEVAAIGLTGQMSGCVLADSEGRARLPAMTWQDRRSASVIQPLSPAFAEGQFYEWTGQRFDAGLPFAKLMWIQTRYPELIAGSTMFDAQNWLAFRLTGARVTDISNASGTGMMNIRTREWSDEVCRALKLPADVLPRIVPSSAIAGRLLQAPAAKLGLASGIPVIIGMGDGPSSCLGLGIAEFGQGYCQIGTSAWISTYSNRPPERGDQGLMAYAYGHGYVPTGSMQAAGQALAWAEEWLDGAKLGSYPDSKLPYHLPYMFGERSPHWFSEPRGTFFQLASWHGKTEIYTSVFEGVAFQLRMIKDIFRKRGLLAPDQPLLVSGGLLRAPDMPERLATLLGESVRVADDPVSSTSLGAFFCAKAGIEGKDPLRLAAAPGSHLVSGQDRDGIVSDRYARFLRYVDLICDGD</sequence>
<dbReference type="Proteomes" id="UP001596028">
    <property type="component" value="Unassembled WGS sequence"/>
</dbReference>
<accession>A0ABV9FIL5</accession>
<dbReference type="Gene3D" id="3.30.420.40">
    <property type="match status" value="2"/>
</dbReference>
<gene>
    <name evidence="6" type="ORF">ACFO3S_22820</name>
</gene>
<dbReference type="InterPro" id="IPR018485">
    <property type="entry name" value="FGGY_C"/>
</dbReference>
<dbReference type="Pfam" id="PF00370">
    <property type="entry name" value="FGGY_N"/>
    <property type="match status" value="1"/>
</dbReference>
<organism evidence="6 7">
    <name type="scientific">Cohnella hongkongensis</name>
    <dbReference type="NCBI Taxonomy" id="178337"/>
    <lineage>
        <taxon>Bacteria</taxon>
        <taxon>Bacillati</taxon>
        <taxon>Bacillota</taxon>
        <taxon>Bacilli</taxon>
        <taxon>Bacillales</taxon>
        <taxon>Paenibacillaceae</taxon>
        <taxon>Cohnella</taxon>
    </lineage>
</organism>
<reference evidence="7" key="1">
    <citation type="journal article" date="2019" name="Int. J. Syst. Evol. Microbiol.">
        <title>The Global Catalogue of Microorganisms (GCM) 10K type strain sequencing project: providing services to taxonomists for standard genome sequencing and annotation.</title>
        <authorList>
            <consortium name="The Broad Institute Genomics Platform"/>
            <consortium name="The Broad Institute Genome Sequencing Center for Infectious Disease"/>
            <person name="Wu L."/>
            <person name="Ma J."/>
        </authorList>
    </citation>
    <scope>NUCLEOTIDE SEQUENCE [LARGE SCALE GENOMIC DNA]</scope>
    <source>
        <strain evidence="7">CCUG 49571</strain>
    </source>
</reference>
<dbReference type="InterPro" id="IPR018484">
    <property type="entry name" value="FGGY_N"/>
</dbReference>
<dbReference type="EMBL" id="JBHSEP010000022">
    <property type="protein sequence ID" value="MFC4601093.1"/>
    <property type="molecule type" value="Genomic_DNA"/>
</dbReference>
<evidence type="ECO:0000313" key="6">
    <source>
        <dbReference type="EMBL" id="MFC4601093.1"/>
    </source>
</evidence>
<dbReference type="GO" id="GO:0016301">
    <property type="term" value="F:kinase activity"/>
    <property type="evidence" value="ECO:0007669"/>
    <property type="project" value="UniProtKB-KW"/>
</dbReference>
<dbReference type="EC" id="2.7.1.-" evidence="6"/>